<sequence>MTEPAQTEAQFAAEQQQRTRQGVLFAIAAYTIWGLAPIYFKAVSHVPPFEVLAHRIIWAFLLVLVLIIATGRMQRVVAAFKAPALLARLAVAATLIGFNWLLFIWSVANDFILEASLGYYINPLLNVVLGMVFFAERLRRLQWVAVALALTGVVIQLVTFGSVPWVALALASSFAVYGAMRKTLPFDSLTGLWLEILLLLPFILIWFGFFAQSDSSNMLDNSWQLNSLLIAAGVITTVPLLFFTGAAKRIRYSTLGFFQYIGPTLMLLLAVGVYGEAFTMDKVVTFSFIWVALAIYSIDAARTHRQSVRAARRLNT</sequence>
<proteinExistence type="inferred from homology"/>
<reference evidence="10 12" key="2">
    <citation type="submission" date="2018-06" db="EMBL/GenBank/DDBJ databases">
        <title>Genomic Encyclopedia of Type Strains, Phase III (KMG-III): the genomes of soil and plant-associated and newly described type strains.</title>
        <authorList>
            <person name="Whitman W."/>
        </authorList>
    </citation>
    <scope>NUCLEOTIDE SEQUENCE [LARGE SCALE GENOMIC DNA]</scope>
    <source>
        <strain evidence="10 12">CGMCC 1.15366</strain>
    </source>
</reference>
<dbReference type="SUPFAM" id="SSF103481">
    <property type="entry name" value="Multidrug resistance efflux transporter EmrE"/>
    <property type="match status" value="2"/>
</dbReference>
<evidence type="ECO:0000256" key="2">
    <source>
        <dbReference type="ARBA" id="ARBA00007362"/>
    </source>
</evidence>
<dbReference type="AlphaFoldDB" id="A0A327X1U5"/>
<feature type="transmembrane region" description="Helical" evidence="8">
    <location>
        <begin position="164"/>
        <end position="180"/>
    </location>
</feature>
<keyword evidence="3" id="KW-0813">Transport</keyword>
<protein>
    <submittedName>
        <fullName evidence="10">Chloramphenicol-sensitive protein RarD</fullName>
    </submittedName>
    <submittedName>
        <fullName evidence="11">EamA family transporter RarD</fullName>
    </submittedName>
</protein>
<keyword evidence="6 8" id="KW-1133">Transmembrane helix</keyword>
<evidence type="ECO:0000313" key="12">
    <source>
        <dbReference type="Proteomes" id="UP000249203"/>
    </source>
</evidence>
<dbReference type="Pfam" id="PF00892">
    <property type="entry name" value="EamA"/>
    <property type="match status" value="1"/>
</dbReference>
<accession>A0A327X1U5</accession>
<feature type="transmembrane region" description="Helical" evidence="8">
    <location>
        <begin position="85"/>
        <end position="105"/>
    </location>
</feature>
<evidence type="ECO:0000256" key="7">
    <source>
        <dbReference type="ARBA" id="ARBA00023136"/>
    </source>
</evidence>
<dbReference type="GO" id="GO:0005886">
    <property type="term" value="C:plasma membrane"/>
    <property type="evidence" value="ECO:0007669"/>
    <property type="project" value="UniProtKB-SubCell"/>
</dbReference>
<keyword evidence="13" id="KW-1185">Reference proteome</keyword>
<reference evidence="11 13" key="1">
    <citation type="journal article" date="2018" name="Front. Microbiol.">
        <title>Genome-Based Analysis Reveals the Taxonomy and Diversity of the Family Idiomarinaceae.</title>
        <authorList>
            <person name="Liu Y."/>
            <person name="Lai Q."/>
            <person name="Shao Z."/>
        </authorList>
    </citation>
    <scope>NUCLEOTIDE SEQUENCE [LARGE SCALE GENOMIC DNA]</scope>
    <source>
        <strain evidence="11 13">CF12-14</strain>
    </source>
</reference>
<keyword evidence="7 8" id="KW-0472">Membrane</keyword>
<dbReference type="InterPro" id="IPR004626">
    <property type="entry name" value="RarD"/>
</dbReference>
<evidence type="ECO:0000313" key="13">
    <source>
        <dbReference type="Proteomes" id="UP000287865"/>
    </source>
</evidence>
<evidence type="ECO:0000256" key="4">
    <source>
        <dbReference type="ARBA" id="ARBA00022475"/>
    </source>
</evidence>
<feature type="domain" description="EamA" evidence="9">
    <location>
        <begin position="22"/>
        <end position="155"/>
    </location>
</feature>
<dbReference type="EMBL" id="QLMD01000009">
    <property type="protein sequence ID" value="RAJ96413.1"/>
    <property type="molecule type" value="Genomic_DNA"/>
</dbReference>
<feature type="transmembrane region" description="Helical" evidence="8">
    <location>
        <begin position="52"/>
        <end position="73"/>
    </location>
</feature>
<dbReference type="Proteomes" id="UP000287865">
    <property type="component" value="Unassembled WGS sequence"/>
</dbReference>
<dbReference type="PANTHER" id="PTHR22911:SF137">
    <property type="entry name" value="SOLUTE CARRIER FAMILY 35 MEMBER G2-RELATED"/>
    <property type="match status" value="1"/>
</dbReference>
<feature type="transmembrane region" description="Helical" evidence="8">
    <location>
        <begin position="192"/>
        <end position="211"/>
    </location>
</feature>
<dbReference type="RefSeq" id="WP_111569817.1">
    <property type="nucleotide sequence ID" value="NZ_PIPK01000009.1"/>
</dbReference>
<evidence type="ECO:0000313" key="11">
    <source>
        <dbReference type="EMBL" id="RUO22812.1"/>
    </source>
</evidence>
<feature type="transmembrane region" description="Helical" evidence="8">
    <location>
        <begin position="223"/>
        <end position="243"/>
    </location>
</feature>
<dbReference type="NCBIfam" id="TIGR00688">
    <property type="entry name" value="rarD"/>
    <property type="match status" value="1"/>
</dbReference>
<feature type="transmembrane region" description="Helical" evidence="8">
    <location>
        <begin position="283"/>
        <end position="301"/>
    </location>
</feature>
<keyword evidence="5 8" id="KW-0812">Transmembrane</keyword>
<evidence type="ECO:0000256" key="3">
    <source>
        <dbReference type="ARBA" id="ARBA00022448"/>
    </source>
</evidence>
<evidence type="ECO:0000256" key="5">
    <source>
        <dbReference type="ARBA" id="ARBA00022692"/>
    </source>
</evidence>
<dbReference type="InterPro" id="IPR000620">
    <property type="entry name" value="EamA_dom"/>
</dbReference>
<comment type="caution">
    <text evidence="10">The sequence shown here is derived from an EMBL/GenBank/DDBJ whole genome shotgun (WGS) entry which is preliminary data.</text>
</comment>
<name>A0A327X1U5_9GAMM</name>
<dbReference type="OrthoDB" id="369870at2"/>
<feature type="transmembrane region" description="Helical" evidence="8">
    <location>
        <begin position="255"/>
        <end position="277"/>
    </location>
</feature>
<evidence type="ECO:0000313" key="10">
    <source>
        <dbReference type="EMBL" id="RAJ96413.1"/>
    </source>
</evidence>
<evidence type="ECO:0000256" key="1">
    <source>
        <dbReference type="ARBA" id="ARBA00004651"/>
    </source>
</evidence>
<dbReference type="Proteomes" id="UP000249203">
    <property type="component" value="Unassembled WGS sequence"/>
</dbReference>
<evidence type="ECO:0000256" key="6">
    <source>
        <dbReference type="ARBA" id="ARBA00022989"/>
    </source>
</evidence>
<comment type="similarity">
    <text evidence="2">Belongs to the EamA transporter family.</text>
</comment>
<dbReference type="PANTHER" id="PTHR22911">
    <property type="entry name" value="ACYL-MALONYL CONDENSING ENZYME-RELATED"/>
    <property type="match status" value="1"/>
</dbReference>
<comment type="subcellular location">
    <subcellularLocation>
        <location evidence="1">Cell membrane</location>
        <topology evidence="1">Multi-pass membrane protein</topology>
    </subcellularLocation>
</comment>
<gene>
    <name evidence="11" type="primary">rarD</name>
    <name evidence="10" type="ORF">B0I24_10994</name>
    <name evidence="11" type="ORF">CWE07_10045</name>
</gene>
<dbReference type="EMBL" id="PIPK01000009">
    <property type="protein sequence ID" value="RUO22812.1"/>
    <property type="molecule type" value="Genomic_DNA"/>
</dbReference>
<feature type="transmembrane region" description="Helical" evidence="8">
    <location>
        <begin position="117"/>
        <end position="134"/>
    </location>
</feature>
<feature type="transmembrane region" description="Helical" evidence="8">
    <location>
        <begin position="141"/>
        <end position="158"/>
    </location>
</feature>
<organism evidence="10 12">
    <name type="scientific">Aliidiomarina maris</name>
    <dbReference type="NCBI Taxonomy" id="531312"/>
    <lineage>
        <taxon>Bacteria</taxon>
        <taxon>Pseudomonadati</taxon>
        <taxon>Pseudomonadota</taxon>
        <taxon>Gammaproteobacteria</taxon>
        <taxon>Alteromonadales</taxon>
        <taxon>Idiomarinaceae</taxon>
        <taxon>Aliidiomarina</taxon>
    </lineage>
</organism>
<feature type="transmembrane region" description="Helical" evidence="8">
    <location>
        <begin position="22"/>
        <end position="40"/>
    </location>
</feature>
<keyword evidence="4" id="KW-1003">Cell membrane</keyword>
<dbReference type="InterPro" id="IPR037185">
    <property type="entry name" value="EmrE-like"/>
</dbReference>
<evidence type="ECO:0000256" key="8">
    <source>
        <dbReference type="SAM" id="Phobius"/>
    </source>
</evidence>
<evidence type="ECO:0000259" key="9">
    <source>
        <dbReference type="Pfam" id="PF00892"/>
    </source>
</evidence>